<dbReference type="GO" id="GO:0000978">
    <property type="term" value="F:RNA polymerase II cis-regulatory region sequence-specific DNA binding"/>
    <property type="evidence" value="ECO:0007669"/>
    <property type="project" value="TreeGrafter"/>
</dbReference>
<comment type="similarity">
    <text evidence="2">Belongs to the p53 family.</text>
</comment>
<evidence type="ECO:0000256" key="7">
    <source>
        <dbReference type="ARBA" id="ARBA00023125"/>
    </source>
</evidence>
<name>A0AAW0WUL3_CHEQU</name>
<evidence type="ECO:0000256" key="11">
    <source>
        <dbReference type="PIRSR" id="PIRSR602117-1"/>
    </source>
</evidence>
<comment type="subcellular location">
    <subcellularLocation>
        <location evidence="1">Nucleus</location>
    </subcellularLocation>
</comment>
<evidence type="ECO:0000313" key="15">
    <source>
        <dbReference type="EMBL" id="KAK8730973.1"/>
    </source>
</evidence>
<feature type="region of interest" description="Disordered" evidence="13">
    <location>
        <begin position="341"/>
        <end position="477"/>
    </location>
</feature>
<feature type="compositionally biased region" description="Polar residues" evidence="13">
    <location>
        <begin position="372"/>
        <end position="382"/>
    </location>
</feature>
<dbReference type="InterPro" id="IPR012346">
    <property type="entry name" value="p53/RUNT-type_TF_DNA-bd_sf"/>
</dbReference>
<dbReference type="GO" id="GO:0005634">
    <property type="term" value="C:nucleus"/>
    <property type="evidence" value="ECO:0007669"/>
    <property type="project" value="UniProtKB-SubCell"/>
</dbReference>
<dbReference type="InterPro" id="IPR008967">
    <property type="entry name" value="p53-like_TF_DNA-bd_sf"/>
</dbReference>
<evidence type="ECO:0000256" key="1">
    <source>
        <dbReference type="ARBA" id="ARBA00004123"/>
    </source>
</evidence>
<dbReference type="InterPro" id="IPR002117">
    <property type="entry name" value="p53_tumour_suppressor"/>
</dbReference>
<keyword evidence="3" id="KW-0053">Apoptosis</keyword>
<feature type="binding site" evidence="11">
    <location>
        <position position="281"/>
    </location>
    <ligand>
        <name>Zn(2+)</name>
        <dbReference type="ChEBI" id="CHEBI:29105"/>
    </ligand>
</feature>
<dbReference type="SUPFAM" id="SSF49417">
    <property type="entry name" value="p53-like transcription factors"/>
    <property type="match status" value="1"/>
</dbReference>
<evidence type="ECO:0000256" key="2">
    <source>
        <dbReference type="ARBA" id="ARBA00006167"/>
    </source>
</evidence>
<organism evidence="15 16">
    <name type="scientific">Cherax quadricarinatus</name>
    <name type="common">Australian red claw crayfish</name>
    <dbReference type="NCBI Taxonomy" id="27406"/>
    <lineage>
        <taxon>Eukaryota</taxon>
        <taxon>Metazoa</taxon>
        <taxon>Ecdysozoa</taxon>
        <taxon>Arthropoda</taxon>
        <taxon>Crustacea</taxon>
        <taxon>Multicrustacea</taxon>
        <taxon>Malacostraca</taxon>
        <taxon>Eumalacostraca</taxon>
        <taxon>Eucarida</taxon>
        <taxon>Decapoda</taxon>
        <taxon>Pleocyemata</taxon>
        <taxon>Astacidea</taxon>
        <taxon>Parastacoidea</taxon>
        <taxon>Parastacidae</taxon>
        <taxon>Cherax</taxon>
    </lineage>
</organism>
<dbReference type="GO" id="GO:0006915">
    <property type="term" value="P:apoptotic process"/>
    <property type="evidence" value="ECO:0007669"/>
    <property type="project" value="UniProtKB-KW"/>
</dbReference>
<keyword evidence="6" id="KW-0805">Transcription regulation</keyword>
<evidence type="ECO:0000256" key="13">
    <source>
        <dbReference type="SAM" id="MobiDB-lite"/>
    </source>
</evidence>
<keyword evidence="7" id="KW-0238">DNA-binding</keyword>
<feature type="binding site" evidence="11">
    <location>
        <position position="285"/>
    </location>
    <ligand>
        <name>Zn(2+)</name>
        <dbReference type="ChEBI" id="CHEBI:29105"/>
    </ligand>
</feature>
<feature type="non-terminal residue" evidence="15">
    <location>
        <position position="1"/>
    </location>
</feature>
<evidence type="ECO:0000256" key="9">
    <source>
        <dbReference type="ARBA" id="ARBA00023163"/>
    </source>
</evidence>
<gene>
    <name evidence="15" type="ORF">OTU49_007727</name>
</gene>
<keyword evidence="8" id="KW-0010">Activator</keyword>
<feature type="binding site" evidence="11">
    <location>
        <position position="232"/>
    </location>
    <ligand>
        <name>Zn(2+)</name>
        <dbReference type="ChEBI" id="CHEBI:29105"/>
    </ligand>
</feature>
<dbReference type="Gene3D" id="2.60.40.720">
    <property type="match status" value="1"/>
</dbReference>
<feature type="domain" description="p53 DNA-binding" evidence="14">
    <location>
        <begin position="160"/>
        <end position="321"/>
    </location>
</feature>
<dbReference type="PANTHER" id="PTHR11447">
    <property type="entry name" value="CELLULAR TUMOR ANTIGEN P53"/>
    <property type="match status" value="1"/>
</dbReference>
<sequence length="595" mass="66247">LILPADNHPGVTHCLTTTAVPSLTRPPTQHDPLNLWDQPTQIPTHPQPTHTPIPPMDPIQRPLAPPRTRPGGSMALYVPPNGGDIRRRQNREFDFNQALKDNYEVWLPLPKGTPGIGDPLGPQVGCSKEGHSMKDMMAGFGTDPPRHPPVVQFPQKTAFQGDFNLGVHFPGQSPKLVVNTEQDGSLRLNTERDYPITMVIDHLSDHKTTLRLLLVYSKDCEASQPVHPCKNHQDPVHPKHMLVVKGVDGSEWMEDPHPSILVTPSPTHHPHQYSIQLRFLCRNSCITRKDLTLILQLEKDCVVVGRLSMSVKVSACPKRDSGIHHRKPLQQQDLPVKLQQQDPSFTFCGPPIPPEPLQDHPSTHSGPPIPSQLVQDHSSSFSGPPKPQEPVQNHPSTLFEPPILTEPVQNHPSTLSGPSISQEPGQDHYGPPQQTLEHSRRLRSPPGGSRSPKGPTCKRTKTQTKPANPNVNDIGEAGMDEVDAVLRQDETMMDNVDAVLRQDEARTDDADAVLREDEARTDDADAVLRQDETMMDDADADLRDAATAGRNAAYLTLMEKTFRKKHPEEHKKVEEEFTRKWNYLHVHHPANPTSN</sequence>
<dbReference type="EMBL" id="JARKIK010000062">
    <property type="protein sequence ID" value="KAK8730973.1"/>
    <property type="molecule type" value="Genomic_DNA"/>
</dbReference>
<dbReference type="PANTHER" id="PTHR11447:SF16">
    <property type="entry name" value="P53 PROTEIN LONG FORM VARIANT 1"/>
    <property type="match status" value="1"/>
</dbReference>
<comment type="cofactor">
    <cofactor evidence="11">
        <name>Zn(2+)</name>
        <dbReference type="ChEBI" id="CHEBI:29105"/>
    </cofactor>
    <text evidence="11">Binds 1 zinc ion per subunit.</text>
</comment>
<proteinExistence type="inferred from homology"/>
<feature type="compositionally biased region" description="Low complexity" evidence="13">
    <location>
        <begin position="444"/>
        <end position="455"/>
    </location>
</feature>
<feature type="compositionally biased region" description="Polar residues" evidence="13">
    <location>
        <begin position="407"/>
        <end position="424"/>
    </location>
</feature>
<dbReference type="GO" id="GO:0000981">
    <property type="term" value="F:DNA-binding transcription factor activity, RNA polymerase II-specific"/>
    <property type="evidence" value="ECO:0007669"/>
    <property type="project" value="TreeGrafter"/>
</dbReference>
<dbReference type="Pfam" id="PF00870">
    <property type="entry name" value="P53"/>
    <property type="match status" value="1"/>
</dbReference>
<dbReference type="InterPro" id="IPR011615">
    <property type="entry name" value="p53_DNA-bd"/>
</dbReference>
<evidence type="ECO:0000256" key="10">
    <source>
        <dbReference type="ARBA" id="ARBA00023242"/>
    </source>
</evidence>
<feature type="binding site" evidence="11">
    <location>
        <position position="229"/>
    </location>
    <ligand>
        <name>Zn(2+)</name>
        <dbReference type="ChEBI" id="CHEBI:29105"/>
    </ligand>
</feature>
<dbReference type="GO" id="GO:0046872">
    <property type="term" value="F:metal ion binding"/>
    <property type="evidence" value="ECO:0007669"/>
    <property type="project" value="UniProtKB-KW"/>
</dbReference>
<evidence type="ECO:0000313" key="16">
    <source>
        <dbReference type="Proteomes" id="UP001445076"/>
    </source>
</evidence>
<keyword evidence="9" id="KW-0804">Transcription</keyword>
<evidence type="ECO:0000256" key="6">
    <source>
        <dbReference type="ARBA" id="ARBA00023015"/>
    </source>
</evidence>
<feature type="compositionally biased region" description="Pro residues" evidence="13">
    <location>
        <begin position="45"/>
        <end position="68"/>
    </location>
</feature>
<evidence type="ECO:0000256" key="5">
    <source>
        <dbReference type="ARBA" id="ARBA00022833"/>
    </source>
</evidence>
<dbReference type="AlphaFoldDB" id="A0AAW0WUL3"/>
<reference evidence="15 16" key="1">
    <citation type="journal article" date="2024" name="BMC Genomics">
        <title>Genome assembly of redclaw crayfish (Cherax quadricarinatus) provides insights into its immune adaptation and hypoxia tolerance.</title>
        <authorList>
            <person name="Liu Z."/>
            <person name="Zheng J."/>
            <person name="Li H."/>
            <person name="Fang K."/>
            <person name="Wang S."/>
            <person name="He J."/>
            <person name="Zhou D."/>
            <person name="Weng S."/>
            <person name="Chi M."/>
            <person name="Gu Z."/>
            <person name="He J."/>
            <person name="Li F."/>
            <person name="Wang M."/>
        </authorList>
    </citation>
    <scope>NUCLEOTIDE SEQUENCE [LARGE SCALE GENOMIC DNA]</scope>
    <source>
        <strain evidence="15">ZL_2023a</strain>
    </source>
</reference>
<evidence type="ECO:0000256" key="4">
    <source>
        <dbReference type="ARBA" id="ARBA00022723"/>
    </source>
</evidence>
<feature type="site" description="Interaction with DNA" evidence="12">
    <location>
        <position position="175"/>
    </location>
</feature>
<feature type="region of interest" description="Disordered" evidence="13">
    <location>
        <begin position="21"/>
        <end position="87"/>
    </location>
</feature>
<evidence type="ECO:0000259" key="14">
    <source>
        <dbReference type="Pfam" id="PF00870"/>
    </source>
</evidence>
<protein>
    <recommendedName>
        <fullName evidence="14">p53 DNA-binding domain-containing protein</fullName>
    </recommendedName>
</protein>
<keyword evidence="4 11" id="KW-0479">Metal-binding</keyword>
<evidence type="ECO:0000256" key="3">
    <source>
        <dbReference type="ARBA" id="ARBA00022703"/>
    </source>
</evidence>
<keyword evidence="5 11" id="KW-0862">Zinc</keyword>
<comment type="caution">
    <text evidence="15">The sequence shown here is derived from an EMBL/GenBank/DDBJ whole genome shotgun (WGS) entry which is preliminary data.</text>
</comment>
<keyword evidence="16" id="KW-1185">Reference proteome</keyword>
<evidence type="ECO:0000256" key="8">
    <source>
        <dbReference type="ARBA" id="ARBA00023159"/>
    </source>
</evidence>
<dbReference type="Proteomes" id="UP001445076">
    <property type="component" value="Unassembled WGS sequence"/>
</dbReference>
<accession>A0AAW0WUL3</accession>
<keyword evidence="10" id="KW-0539">Nucleus</keyword>
<evidence type="ECO:0000256" key="12">
    <source>
        <dbReference type="PIRSR" id="PIRSR602117-2"/>
    </source>
</evidence>